<protein>
    <submittedName>
        <fullName evidence="2">Uncharacterized protein</fullName>
    </submittedName>
</protein>
<gene>
    <name evidence="2" type="ORF">ACFO8L_11820</name>
</gene>
<dbReference type="EMBL" id="JBHSFN010000006">
    <property type="protein sequence ID" value="MFC4586768.1"/>
    <property type="molecule type" value="Genomic_DNA"/>
</dbReference>
<name>A0ABV9ED83_9ACTN</name>
<evidence type="ECO:0000313" key="2">
    <source>
        <dbReference type="EMBL" id="MFC4586768.1"/>
    </source>
</evidence>
<proteinExistence type="predicted"/>
<evidence type="ECO:0000313" key="3">
    <source>
        <dbReference type="Proteomes" id="UP001595891"/>
    </source>
</evidence>
<evidence type="ECO:0000256" key="1">
    <source>
        <dbReference type="SAM" id="MobiDB-lite"/>
    </source>
</evidence>
<sequence>MTTQTWIITGASPPRSSGRRLPLGREAVEGISRACRRGLAEVEQWAETARGAGFEGVSASVRPI</sequence>
<reference evidence="3" key="1">
    <citation type="journal article" date="2019" name="Int. J. Syst. Evol. Microbiol.">
        <title>The Global Catalogue of Microorganisms (GCM) 10K type strain sequencing project: providing services to taxonomists for standard genome sequencing and annotation.</title>
        <authorList>
            <consortium name="The Broad Institute Genomics Platform"/>
            <consortium name="The Broad Institute Genome Sequencing Center for Infectious Disease"/>
            <person name="Wu L."/>
            <person name="Ma J."/>
        </authorList>
    </citation>
    <scope>NUCLEOTIDE SEQUENCE [LARGE SCALE GENOMIC DNA]</scope>
    <source>
        <strain evidence="3">CCUG 49560</strain>
    </source>
</reference>
<keyword evidence="3" id="KW-1185">Reference proteome</keyword>
<comment type="caution">
    <text evidence="2">The sequence shown here is derived from an EMBL/GenBank/DDBJ whole genome shotgun (WGS) entry which is preliminary data.</text>
</comment>
<accession>A0ABV9ED83</accession>
<dbReference type="RefSeq" id="WP_262842489.1">
    <property type="nucleotide sequence ID" value="NZ_JANZYP010000011.1"/>
</dbReference>
<feature type="region of interest" description="Disordered" evidence="1">
    <location>
        <begin position="1"/>
        <end position="21"/>
    </location>
</feature>
<dbReference type="Proteomes" id="UP001595891">
    <property type="component" value="Unassembled WGS sequence"/>
</dbReference>
<organism evidence="2 3">
    <name type="scientific">Sphaerisporangium corydalis</name>
    <dbReference type="NCBI Taxonomy" id="1441875"/>
    <lineage>
        <taxon>Bacteria</taxon>
        <taxon>Bacillati</taxon>
        <taxon>Actinomycetota</taxon>
        <taxon>Actinomycetes</taxon>
        <taxon>Streptosporangiales</taxon>
        <taxon>Streptosporangiaceae</taxon>
        <taxon>Sphaerisporangium</taxon>
    </lineage>
</organism>